<dbReference type="SMART" id="SM00324">
    <property type="entry name" value="RhoGAP"/>
    <property type="match status" value="1"/>
</dbReference>
<dbReference type="InterPro" id="IPR050729">
    <property type="entry name" value="Rho-GAP"/>
</dbReference>
<dbReference type="InterPro" id="IPR000198">
    <property type="entry name" value="RhoGAP_dom"/>
</dbReference>
<sequence length="705" mass="80969">MLNLISMDSLDARKPLLIVDGPYSANSYGNELSEDEQTVNSTYENTALECDSNNLFVKNCKNSSDNNSLIYANYGEISRLQELQEIDRRPYPPFPDASSSPLRIIANGWREYRTLGGRSYYYHPLNKICQWKPPRTTLKFYPQEDMEPLFATNFAHQNRYPSTSVESADFAEIPLLHNFKNRIGSFKTNEMHKSVFVESNENVAVNKPGVMSHSLDEVTGQSKFPSDLKSSDNITECSTNYDNTSQCHKDTELRHGFLERCKLSENGVKLKRKDWSSAYAYLYIGHLLFYKDQKSAEKHGKHYPAPLDVCDLRDAIVQFITDDKKQRDKRRKHIISLLLPSKTEYHFCSNEEEINDWFYALRQAIISAPALKISSNKIICDWNGSLQRSIRHKRDSASSTFGIGKSTLHNSIKSRLKPSSTKSIAISDDHFSSVDNNAVEVVPPAKATIIERLLRFFRSRPSMESLRERGIYKQPVFGSTLSEICFREKSLVPKFITEVTTLIEQKGLDCDGLYRVNGNLSSVQKIRCQIDQDNYEPMRREEDIHVLSGALKLFLRELQEPIFPATMHKEFMFAIRDSGSKKFKCIDDLLNKLPQVNKQTLRVLILHLNKVATHSGKNRMQIHNLAIIFGPSMFCSDERNFKTTQDKGKSNNIGKRKTVDKRQEEVQNQPLIVEPTQNLAFRMITYGQILEFILTEAERLTIFKN</sequence>
<dbReference type="PROSITE" id="PS50238">
    <property type="entry name" value="RHOGAP"/>
    <property type="match status" value="1"/>
</dbReference>
<dbReference type="SUPFAM" id="SSF48350">
    <property type="entry name" value="GTPase activation domain, GAP"/>
    <property type="match status" value="1"/>
</dbReference>
<dbReference type="SMART" id="SM00456">
    <property type="entry name" value="WW"/>
    <property type="match status" value="1"/>
</dbReference>
<evidence type="ECO:0000256" key="1">
    <source>
        <dbReference type="ARBA" id="ARBA00022468"/>
    </source>
</evidence>
<dbReference type="Pfam" id="PF00397">
    <property type="entry name" value="WW"/>
    <property type="match status" value="1"/>
</dbReference>
<dbReference type="Pfam" id="PF00620">
    <property type="entry name" value="RhoGAP"/>
    <property type="match status" value="1"/>
</dbReference>
<evidence type="ECO:0000313" key="6">
    <source>
        <dbReference type="EMBL" id="CAD2188130.1"/>
    </source>
</evidence>
<accession>A0A6V7WM91</accession>
<gene>
    <name evidence="6" type="ORF">MENT_LOCUS40761</name>
</gene>
<comment type="caution">
    <text evidence="6">The sequence shown here is derived from an EMBL/GenBank/DDBJ whole genome shotgun (WGS) entry which is preliminary data.</text>
</comment>
<feature type="domain" description="WW" evidence="4">
    <location>
        <begin position="103"/>
        <end position="136"/>
    </location>
</feature>
<dbReference type="CDD" id="cd00201">
    <property type="entry name" value="WW"/>
    <property type="match status" value="1"/>
</dbReference>
<evidence type="ECO:0000259" key="5">
    <source>
        <dbReference type="PROSITE" id="PS50238"/>
    </source>
</evidence>
<dbReference type="GO" id="GO:0005737">
    <property type="term" value="C:cytoplasm"/>
    <property type="evidence" value="ECO:0007669"/>
    <property type="project" value="TreeGrafter"/>
</dbReference>
<dbReference type="SUPFAM" id="SSF50729">
    <property type="entry name" value="PH domain-like"/>
    <property type="match status" value="1"/>
</dbReference>
<evidence type="ECO:0000313" key="7">
    <source>
        <dbReference type="Proteomes" id="UP000580250"/>
    </source>
</evidence>
<dbReference type="PROSITE" id="PS50003">
    <property type="entry name" value="PH_DOMAIN"/>
    <property type="match status" value="1"/>
</dbReference>
<proteinExistence type="predicted"/>
<dbReference type="InterPro" id="IPR001849">
    <property type="entry name" value="PH_domain"/>
</dbReference>
<feature type="domain" description="Rho-GAP" evidence="5">
    <location>
        <begin position="479"/>
        <end position="701"/>
    </location>
</feature>
<evidence type="ECO:0000259" key="4">
    <source>
        <dbReference type="PROSITE" id="PS50020"/>
    </source>
</evidence>
<dbReference type="GO" id="GO:0007165">
    <property type="term" value="P:signal transduction"/>
    <property type="evidence" value="ECO:0007669"/>
    <property type="project" value="InterPro"/>
</dbReference>
<evidence type="ECO:0000256" key="2">
    <source>
        <dbReference type="SAM" id="MobiDB-lite"/>
    </source>
</evidence>
<dbReference type="GO" id="GO:0005096">
    <property type="term" value="F:GTPase activator activity"/>
    <property type="evidence" value="ECO:0007669"/>
    <property type="project" value="UniProtKB-KW"/>
</dbReference>
<dbReference type="InterPro" id="IPR036020">
    <property type="entry name" value="WW_dom_sf"/>
</dbReference>
<reference evidence="6 7" key="1">
    <citation type="submission" date="2020-08" db="EMBL/GenBank/DDBJ databases">
        <authorList>
            <person name="Koutsovoulos G."/>
            <person name="Danchin GJ E."/>
        </authorList>
    </citation>
    <scope>NUCLEOTIDE SEQUENCE [LARGE SCALE GENOMIC DNA]</scope>
</reference>
<dbReference type="AlphaFoldDB" id="A0A6V7WM91"/>
<dbReference type="OrthoDB" id="79452at2759"/>
<dbReference type="SUPFAM" id="SSF51045">
    <property type="entry name" value="WW domain"/>
    <property type="match status" value="1"/>
</dbReference>
<evidence type="ECO:0000259" key="3">
    <source>
        <dbReference type="PROSITE" id="PS50003"/>
    </source>
</evidence>
<protein>
    <submittedName>
        <fullName evidence="6">Uncharacterized protein</fullName>
    </submittedName>
</protein>
<dbReference type="EMBL" id="CAJEWN010000676">
    <property type="protein sequence ID" value="CAD2188130.1"/>
    <property type="molecule type" value="Genomic_DNA"/>
</dbReference>
<dbReference type="PANTHER" id="PTHR23176">
    <property type="entry name" value="RHO/RAC/CDC GTPASE-ACTIVATING PROTEIN"/>
    <property type="match status" value="1"/>
</dbReference>
<dbReference type="InterPro" id="IPR011993">
    <property type="entry name" value="PH-like_dom_sf"/>
</dbReference>
<dbReference type="PROSITE" id="PS50020">
    <property type="entry name" value="WW_DOMAIN_2"/>
    <property type="match status" value="1"/>
</dbReference>
<feature type="domain" description="PH" evidence="3">
    <location>
        <begin position="251"/>
        <end position="366"/>
    </location>
</feature>
<dbReference type="InterPro" id="IPR008936">
    <property type="entry name" value="Rho_GTPase_activation_prot"/>
</dbReference>
<keyword evidence="1" id="KW-0343">GTPase activation</keyword>
<dbReference type="InterPro" id="IPR001202">
    <property type="entry name" value="WW_dom"/>
</dbReference>
<dbReference type="Gene3D" id="2.20.70.10">
    <property type="match status" value="1"/>
</dbReference>
<dbReference type="Proteomes" id="UP000580250">
    <property type="component" value="Unassembled WGS sequence"/>
</dbReference>
<feature type="region of interest" description="Disordered" evidence="2">
    <location>
        <begin position="644"/>
        <end position="664"/>
    </location>
</feature>
<name>A0A6V7WM91_MELEN</name>
<dbReference type="SMART" id="SM00233">
    <property type="entry name" value="PH"/>
    <property type="match status" value="1"/>
</dbReference>
<dbReference type="Pfam" id="PF00169">
    <property type="entry name" value="PH"/>
    <property type="match status" value="1"/>
</dbReference>
<organism evidence="6 7">
    <name type="scientific">Meloidogyne enterolobii</name>
    <name type="common">Root-knot nematode worm</name>
    <name type="synonym">Meloidogyne mayaguensis</name>
    <dbReference type="NCBI Taxonomy" id="390850"/>
    <lineage>
        <taxon>Eukaryota</taxon>
        <taxon>Metazoa</taxon>
        <taxon>Ecdysozoa</taxon>
        <taxon>Nematoda</taxon>
        <taxon>Chromadorea</taxon>
        <taxon>Rhabditida</taxon>
        <taxon>Tylenchina</taxon>
        <taxon>Tylenchomorpha</taxon>
        <taxon>Tylenchoidea</taxon>
        <taxon>Meloidogynidae</taxon>
        <taxon>Meloidogyninae</taxon>
        <taxon>Meloidogyne</taxon>
    </lineage>
</organism>
<dbReference type="Gene3D" id="2.30.29.30">
    <property type="entry name" value="Pleckstrin-homology domain (PH domain)/Phosphotyrosine-binding domain (PTB)"/>
    <property type="match status" value="1"/>
</dbReference>
<dbReference type="Gene3D" id="1.10.555.10">
    <property type="entry name" value="Rho GTPase activation protein"/>
    <property type="match status" value="1"/>
</dbReference>
<dbReference type="PANTHER" id="PTHR23176:SF129">
    <property type="entry name" value="RHO GTPASE ACTIVATING PROTEIN AT 16F, ISOFORM E-RELATED"/>
    <property type="match status" value="1"/>
</dbReference>